<feature type="region of interest" description="Disordered" evidence="1">
    <location>
        <begin position="1"/>
        <end position="127"/>
    </location>
</feature>
<feature type="non-terminal residue" evidence="2">
    <location>
        <position position="1"/>
    </location>
</feature>
<evidence type="ECO:0000313" key="2">
    <source>
        <dbReference type="EMBL" id="ENY61505.1"/>
    </source>
</evidence>
<proteinExistence type="predicted"/>
<feature type="compositionally biased region" description="Polar residues" evidence="1">
    <location>
        <begin position="82"/>
        <end position="92"/>
    </location>
</feature>
<dbReference type="Proteomes" id="UP000013105">
    <property type="component" value="Unassembled WGS sequence"/>
</dbReference>
<keyword evidence="2" id="KW-0808">Transferase</keyword>
<evidence type="ECO:0000256" key="1">
    <source>
        <dbReference type="SAM" id="MobiDB-lite"/>
    </source>
</evidence>
<gene>
    <name evidence="2" type="ORF">EHI7A_188670</name>
</gene>
<organism evidence="2 3">
    <name type="scientific">Entamoeba histolytica HM-1:IMSS-A</name>
    <dbReference type="NCBI Taxonomy" id="885318"/>
    <lineage>
        <taxon>Eukaryota</taxon>
        <taxon>Amoebozoa</taxon>
        <taxon>Evosea</taxon>
        <taxon>Archamoebae</taxon>
        <taxon>Mastigamoebida</taxon>
        <taxon>Entamoebidae</taxon>
        <taxon>Entamoeba</taxon>
    </lineage>
</organism>
<protein>
    <submittedName>
        <fullName evidence="2">Serine/threonine-protein kinase, putative</fullName>
    </submittedName>
</protein>
<dbReference type="EMBL" id="KB824260">
    <property type="protein sequence ID" value="ENY61505.1"/>
    <property type="molecule type" value="Genomic_DNA"/>
</dbReference>
<keyword evidence="2" id="KW-0418">Kinase</keyword>
<accession>N9TDD6</accession>
<sequence>PAINKEVHQTKVPLHTHTGSLGTIESTESKSKKKNYKIPTLKKVSREGSGSLMSSSEPSNSTVSTPRRRLLSLVSPRKTESPQESPRSSTKLSFLIPSFMRKRSNSPSGGSSDNEGSVQELSSTPER</sequence>
<feature type="compositionally biased region" description="Polar residues" evidence="1">
    <location>
        <begin position="17"/>
        <end position="26"/>
    </location>
</feature>
<feature type="compositionally biased region" description="Polar residues" evidence="1">
    <location>
        <begin position="105"/>
        <end position="127"/>
    </location>
</feature>
<evidence type="ECO:0000313" key="3">
    <source>
        <dbReference type="Proteomes" id="UP000013105"/>
    </source>
</evidence>
<dbReference type="VEuPathDB" id="AmoebaDB:EHI7A_188670"/>
<feature type="compositionally biased region" description="Low complexity" evidence="1">
    <location>
        <begin position="47"/>
        <end position="76"/>
    </location>
</feature>
<dbReference type="AlphaFoldDB" id="N9TDD6"/>
<dbReference type="GO" id="GO:0016301">
    <property type="term" value="F:kinase activity"/>
    <property type="evidence" value="ECO:0007669"/>
    <property type="project" value="UniProtKB-KW"/>
</dbReference>
<reference evidence="2 3" key="1">
    <citation type="submission" date="2013-04" db="EMBL/GenBank/DDBJ databases">
        <authorList>
            <person name="Hannick L."/>
            <person name="Zafar N."/>
            <person name="Lorenzi H."/>
            <person name="Ali I.A."/>
            <person name="Petri W.P."/>
            <person name="Caler E."/>
        </authorList>
    </citation>
    <scope>NUCLEOTIDE SEQUENCE [LARGE SCALE GENOMIC DNA]</scope>
    <source>
        <strain evidence="2 3">HM-1:IMSS-A</strain>
    </source>
</reference>
<name>N9TDD6_ENTH1</name>